<evidence type="ECO:0000256" key="1">
    <source>
        <dbReference type="ARBA" id="ARBA00004173"/>
    </source>
</evidence>
<organism evidence="10">
    <name type="scientific">mine drainage metagenome</name>
    <dbReference type="NCBI Taxonomy" id="410659"/>
    <lineage>
        <taxon>unclassified sequences</taxon>
        <taxon>metagenomes</taxon>
        <taxon>ecological metagenomes</taxon>
    </lineage>
</organism>
<evidence type="ECO:0000256" key="5">
    <source>
        <dbReference type="ARBA" id="ARBA00022946"/>
    </source>
</evidence>
<evidence type="ECO:0000256" key="3">
    <source>
        <dbReference type="ARBA" id="ARBA00010766"/>
    </source>
</evidence>
<feature type="domain" description="COQ9 C-terminal" evidence="9">
    <location>
        <begin position="145"/>
        <end position="214"/>
    </location>
</feature>
<evidence type="ECO:0000256" key="7">
    <source>
        <dbReference type="ARBA" id="ARBA00023128"/>
    </source>
</evidence>
<dbReference type="InterPro" id="IPR013718">
    <property type="entry name" value="COQ9_C"/>
</dbReference>
<gene>
    <name evidence="10" type="ORF">GALL_447100</name>
</gene>
<keyword evidence="4" id="KW-0831">Ubiquinone biosynthesis</keyword>
<sequence>MCRLGAYSKGGGLCLPVRYVVPARVKESAVADRGELSKEALVRAALVHVPFDGWSEATFQAACTDLGVDVAQARVMVPRGALDLALAYHAMGDAAMVARMAGEDMSALRFRDRIAAMVRWRLEAADREAVRRGTVLFALPQHAGEGAKAIWRTADLIWRSLGDVSEDVNWYTKRATLAAVYGSVVLIWLGDQSVGSEETWAFLDRRIEDVMRIEKLKAQVRESPVLSKVFAAPLWALGKVRAPGSVEGLPGRVKPSGEAL</sequence>
<reference evidence="10" key="1">
    <citation type="submission" date="2016-10" db="EMBL/GenBank/DDBJ databases">
        <title>Sequence of Gallionella enrichment culture.</title>
        <authorList>
            <person name="Poehlein A."/>
            <person name="Muehling M."/>
            <person name="Daniel R."/>
        </authorList>
    </citation>
    <scope>NUCLEOTIDE SEQUENCE</scope>
</reference>
<dbReference type="GO" id="GO:0006744">
    <property type="term" value="P:ubiquinone biosynthetic process"/>
    <property type="evidence" value="ECO:0007669"/>
    <property type="project" value="UniProtKB-KW"/>
</dbReference>
<proteinExistence type="inferred from homology"/>
<dbReference type="AlphaFoldDB" id="A0A1J5PQ76"/>
<comment type="subcellular location">
    <subcellularLocation>
        <location evidence="1">Mitochondrion</location>
    </subcellularLocation>
</comment>
<dbReference type="NCBIfam" id="TIGR02396">
    <property type="entry name" value="diverge_rpsU"/>
    <property type="match status" value="1"/>
</dbReference>
<comment type="similarity">
    <text evidence="3">Belongs to the COQ9 family.</text>
</comment>
<dbReference type="EMBL" id="MLJW01002792">
    <property type="protein sequence ID" value="OIQ73649.1"/>
    <property type="molecule type" value="Genomic_DNA"/>
</dbReference>
<evidence type="ECO:0000256" key="2">
    <source>
        <dbReference type="ARBA" id="ARBA00004749"/>
    </source>
</evidence>
<evidence type="ECO:0000256" key="6">
    <source>
        <dbReference type="ARBA" id="ARBA00023121"/>
    </source>
</evidence>
<accession>A0A1J5PQ76</accession>
<comment type="pathway">
    <text evidence="2">Cofactor biosynthesis; ubiquinone biosynthesis.</text>
</comment>
<evidence type="ECO:0000313" key="10">
    <source>
        <dbReference type="EMBL" id="OIQ73649.1"/>
    </source>
</evidence>
<evidence type="ECO:0000259" key="9">
    <source>
        <dbReference type="Pfam" id="PF08511"/>
    </source>
</evidence>
<comment type="function">
    <text evidence="8">Membrane-associated protein that warps the membrane surface to access and bind aromatic isoprenes with high specificity, including ubiquinone (CoQ) isoprene intermediates and presents them directly to COQ7, therefore facilitating the COQ7-mediated hydroxylase step. Participates in the biosynthesis of coenzyme Q, also named ubiquinone, an essential lipid-soluble electron transporter for aerobic cellular respiration.</text>
</comment>
<evidence type="ECO:0000256" key="8">
    <source>
        <dbReference type="ARBA" id="ARBA00058104"/>
    </source>
</evidence>
<comment type="caution">
    <text evidence="10">The sequence shown here is derived from an EMBL/GenBank/DDBJ whole genome shotgun (WGS) entry which is preliminary data.</text>
</comment>
<dbReference type="GO" id="GO:0008289">
    <property type="term" value="F:lipid binding"/>
    <property type="evidence" value="ECO:0007669"/>
    <property type="project" value="UniProtKB-KW"/>
</dbReference>
<keyword evidence="5" id="KW-0809">Transit peptide</keyword>
<dbReference type="Pfam" id="PF08511">
    <property type="entry name" value="COQ9"/>
    <property type="match status" value="1"/>
</dbReference>
<dbReference type="Gene3D" id="1.10.357.10">
    <property type="entry name" value="Tetracycline Repressor, domain 2"/>
    <property type="match status" value="1"/>
</dbReference>
<dbReference type="GO" id="GO:0005743">
    <property type="term" value="C:mitochondrial inner membrane"/>
    <property type="evidence" value="ECO:0007669"/>
    <property type="project" value="TreeGrafter"/>
</dbReference>
<dbReference type="InterPro" id="IPR012762">
    <property type="entry name" value="Ubiq_biosynth_COQ9"/>
</dbReference>
<name>A0A1J5PQ76_9ZZZZ</name>
<dbReference type="PANTHER" id="PTHR21427:SF19">
    <property type="entry name" value="UBIQUINONE BIOSYNTHESIS PROTEIN COQ9, MITOCHONDRIAL"/>
    <property type="match status" value="1"/>
</dbReference>
<dbReference type="PANTHER" id="PTHR21427">
    <property type="entry name" value="UBIQUINONE BIOSYNTHESIS PROTEIN COQ9, MITOCHONDRIAL"/>
    <property type="match status" value="1"/>
</dbReference>
<evidence type="ECO:0000256" key="4">
    <source>
        <dbReference type="ARBA" id="ARBA00022688"/>
    </source>
</evidence>
<protein>
    <recommendedName>
        <fullName evidence="9">COQ9 C-terminal domain-containing protein</fullName>
    </recommendedName>
</protein>
<keyword evidence="6" id="KW-0446">Lipid-binding</keyword>
<keyword evidence="7" id="KW-0496">Mitochondrion</keyword>